<dbReference type="InterPro" id="IPR050129">
    <property type="entry name" value="Zn_alcohol_dh"/>
</dbReference>
<evidence type="ECO:0000256" key="1">
    <source>
        <dbReference type="ARBA" id="ARBA00001947"/>
    </source>
</evidence>
<dbReference type="PANTHER" id="PTHR43401">
    <property type="entry name" value="L-THREONINE 3-DEHYDROGENASE"/>
    <property type="match status" value="1"/>
</dbReference>
<comment type="cofactor">
    <cofactor evidence="1 5">
        <name>Zn(2+)</name>
        <dbReference type="ChEBI" id="CHEBI:29105"/>
    </cofactor>
</comment>
<dbReference type="SUPFAM" id="SSF51735">
    <property type="entry name" value="NAD(P)-binding Rossmann-fold domains"/>
    <property type="match status" value="1"/>
</dbReference>
<dbReference type="InterPro" id="IPR013149">
    <property type="entry name" value="ADH-like_C"/>
</dbReference>
<gene>
    <name evidence="8" type="ORF">ABFY20_11120</name>
</gene>
<name>A0AB39BC65_9MICO</name>
<dbReference type="PROSITE" id="PS00059">
    <property type="entry name" value="ADH_ZINC"/>
    <property type="match status" value="1"/>
</dbReference>
<dbReference type="Gene3D" id="3.90.180.10">
    <property type="entry name" value="Medium-chain alcohol dehydrogenases, catalytic domain"/>
    <property type="match status" value="1"/>
</dbReference>
<sequence>MTWPEGDMPVLTLSPHTVSAERRPIPPETPGEVLVEVSYLGICGTDVELLRDRSYYIEQGLASYPLVFGHEWTGIVRAVAPGVGSVIPGDAVVGQTLVTCGACGPCQSGFRSACLAHQEVGLLGRQGAAARYISMPATALTRLPEGASLRDAVLIEPAVTAMNALVTTGVRFDDRVAVTGTGTLGLLAVAMARTITRHVDVIGTTETGLELARALGAERALHPEEAADDSYTVVIEASGRPSSVAALGRMLRPGGRAALIGVVNQEVPGFLPSLVTMKGLSVHGIFHGLDHYGATAEMITAPGFPAELLIDRVLPWSEAAEAFRLLADRELERPKVLLDLTAMR</sequence>
<dbReference type="Pfam" id="PF08240">
    <property type="entry name" value="ADH_N"/>
    <property type="match status" value="1"/>
</dbReference>
<accession>A0AB39BC65</accession>
<dbReference type="GO" id="GO:0008270">
    <property type="term" value="F:zinc ion binding"/>
    <property type="evidence" value="ECO:0007669"/>
    <property type="project" value="InterPro"/>
</dbReference>
<evidence type="ECO:0000259" key="7">
    <source>
        <dbReference type="Pfam" id="PF08240"/>
    </source>
</evidence>
<dbReference type="InterPro" id="IPR036291">
    <property type="entry name" value="NAD(P)-bd_dom_sf"/>
</dbReference>
<dbReference type="EMBL" id="CP162511">
    <property type="protein sequence ID" value="XDI03901.1"/>
    <property type="molecule type" value="Genomic_DNA"/>
</dbReference>
<dbReference type="InterPro" id="IPR013154">
    <property type="entry name" value="ADH-like_N"/>
</dbReference>
<keyword evidence="3 5" id="KW-0862">Zinc</keyword>
<dbReference type="PANTHER" id="PTHR43401:SF2">
    <property type="entry name" value="L-THREONINE 3-DEHYDROGENASE"/>
    <property type="match status" value="1"/>
</dbReference>
<dbReference type="Pfam" id="PF00107">
    <property type="entry name" value="ADH_zinc_N"/>
    <property type="match status" value="1"/>
</dbReference>
<evidence type="ECO:0000259" key="6">
    <source>
        <dbReference type="Pfam" id="PF00107"/>
    </source>
</evidence>
<feature type="domain" description="Alcohol dehydrogenase-like C-terminal" evidence="6">
    <location>
        <begin position="184"/>
        <end position="289"/>
    </location>
</feature>
<dbReference type="GO" id="GO:0016491">
    <property type="term" value="F:oxidoreductase activity"/>
    <property type="evidence" value="ECO:0007669"/>
    <property type="project" value="UniProtKB-KW"/>
</dbReference>
<keyword evidence="2 5" id="KW-0479">Metal-binding</keyword>
<dbReference type="SUPFAM" id="SSF50129">
    <property type="entry name" value="GroES-like"/>
    <property type="match status" value="1"/>
</dbReference>
<keyword evidence="4" id="KW-0560">Oxidoreductase</keyword>
<comment type="similarity">
    <text evidence="5">Belongs to the zinc-containing alcohol dehydrogenase family.</text>
</comment>
<organism evidence="8">
    <name type="scientific">Herbiconiux sp. A18JL235</name>
    <dbReference type="NCBI Taxonomy" id="3152363"/>
    <lineage>
        <taxon>Bacteria</taxon>
        <taxon>Bacillati</taxon>
        <taxon>Actinomycetota</taxon>
        <taxon>Actinomycetes</taxon>
        <taxon>Micrococcales</taxon>
        <taxon>Microbacteriaceae</taxon>
        <taxon>Herbiconiux</taxon>
    </lineage>
</organism>
<dbReference type="AlphaFoldDB" id="A0AB39BC65"/>
<dbReference type="Gene3D" id="3.40.50.720">
    <property type="entry name" value="NAD(P)-binding Rossmann-like Domain"/>
    <property type="match status" value="1"/>
</dbReference>
<evidence type="ECO:0000256" key="4">
    <source>
        <dbReference type="ARBA" id="ARBA00023002"/>
    </source>
</evidence>
<evidence type="ECO:0000313" key="8">
    <source>
        <dbReference type="EMBL" id="XDI03901.1"/>
    </source>
</evidence>
<protein>
    <submittedName>
        <fullName evidence="8">Zinc-binding dehydrogenase</fullName>
    </submittedName>
</protein>
<evidence type="ECO:0000256" key="5">
    <source>
        <dbReference type="RuleBase" id="RU361277"/>
    </source>
</evidence>
<dbReference type="InterPro" id="IPR011032">
    <property type="entry name" value="GroES-like_sf"/>
</dbReference>
<dbReference type="RefSeq" id="WP_368496320.1">
    <property type="nucleotide sequence ID" value="NZ_CP162511.1"/>
</dbReference>
<feature type="domain" description="Alcohol dehydrogenase-like N-terminal" evidence="7">
    <location>
        <begin position="30"/>
        <end position="145"/>
    </location>
</feature>
<evidence type="ECO:0000256" key="2">
    <source>
        <dbReference type="ARBA" id="ARBA00022723"/>
    </source>
</evidence>
<reference evidence="8" key="1">
    <citation type="submission" date="2024-05" db="EMBL/GenBank/DDBJ databases">
        <title>Herbiconiux sp. A18JL235.</title>
        <authorList>
            <person name="Zhang G."/>
        </authorList>
    </citation>
    <scope>NUCLEOTIDE SEQUENCE</scope>
    <source>
        <strain evidence="8">A18JL235</strain>
    </source>
</reference>
<dbReference type="InterPro" id="IPR002328">
    <property type="entry name" value="ADH_Zn_CS"/>
</dbReference>
<evidence type="ECO:0000256" key="3">
    <source>
        <dbReference type="ARBA" id="ARBA00022833"/>
    </source>
</evidence>
<proteinExistence type="inferred from homology"/>